<dbReference type="GO" id="GO:0006355">
    <property type="term" value="P:regulation of DNA-templated transcription"/>
    <property type="evidence" value="ECO:0007669"/>
    <property type="project" value="InterPro"/>
</dbReference>
<accession>A0A928KXC6</accession>
<name>A0A928KXC6_9FIRM</name>
<protein>
    <submittedName>
        <fullName evidence="6">Crp/Fnr family transcriptional regulator</fullName>
    </submittedName>
</protein>
<dbReference type="InterPro" id="IPR014710">
    <property type="entry name" value="RmlC-like_jellyroll"/>
</dbReference>
<feature type="domain" description="HTH crp-type" evidence="5">
    <location>
        <begin position="154"/>
        <end position="222"/>
    </location>
</feature>
<dbReference type="Pfam" id="PF13545">
    <property type="entry name" value="HTH_Crp_2"/>
    <property type="match status" value="1"/>
</dbReference>
<evidence type="ECO:0000256" key="3">
    <source>
        <dbReference type="ARBA" id="ARBA00023163"/>
    </source>
</evidence>
<reference evidence="6" key="1">
    <citation type="submission" date="2019-04" db="EMBL/GenBank/DDBJ databases">
        <title>Evolution of Biomass-Degrading Anaerobic Consortia Revealed by Metagenomics.</title>
        <authorList>
            <person name="Peng X."/>
        </authorList>
    </citation>
    <scope>NUCLEOTIDE SEQUENCE</scope>
    <source>
        <strain evidence="6">SIG551</strain>
    </source>
</reference>
<dbReference type="InterPro" id="IPR036390">
    <property type="entry name" value="WH_DNA-bd_sf"/>
</dbReference>
<dbReference type="Gene3D" id="2.60.120.10">
    <property type="entry name" value="Jelly Rolls"/>
    <property type="match status" value="1"/>
</dbReference>
<dbReference type="InterPro" id="IPR000595">
    <property type="entry name" value="cNMP-bd_dom"/>
</dbReference>
<proteinExistence type="predicted"/>
<dbReference type="CDD" id="cd00038">
    <property type="entry name" value="CAP_ED"/>
    <property type="match status" value="1"/>
</dbReference>
<dbReference type="PROSITE" id="PS50042">
    <property type="entry name" value="CNMP_BINDING_3"/>
    <property type="match status" value="1"/>
</dbReference>
<feature type="domain" description="Cyclic nucleotide-binding" evidence="4">
    <location>
        <begin position="13"/>
        <end position="85"/>
    </location>
</feature>
<dbReference type="InterPro" id="IPR012318">
    <property type="entry name" value="HTH_CRP"/>
</dbReference>
<dbReference type="EMBL" id="SVNY01000002">
    <property type="protein sequence ID" value="MBE6833127.1"/>
    <property type="molecule type" value="Genomic_DNA"/>
</dbReference>
<dbReference type="RefSeq" id="WP_020071950.1">
    <property type="nucleotide sequence ID" value="NZ_JBKWRC010000001.1"/>
</dbReference>
<dbReference type="Pfam" id="PF00027">
    <property type="entry name" value="cNMP_binding"/>
    <property type="match status" value="1"/>
</dbReference>
<dbReference type="SUPFAM" id="SSF51206">
    <property type="entry name" value="cAMP-binding domain-like"/>
    <property type="match status" value="1"/>
</dbReference>
<dbReference type="PROSITE" id="PS51063">
    <property type="entry name" value="HTH_CRP_2"/>
    <property type="match status" value="1"/>
</dbReference>
<gene>
    <name evidence="6" type="ORF">E7512_06015</name>
</gene>
<evidence type="ECO:0000259" key="4">
    <source>
        <dbReference type="PROSITE" id="PS50042"/>
    </source>
</evidence>
<keyword evidence="1" id="KW-0805">Transcription regulation</keyword>
<evidence type="ECO:0000256" key="1">
    <source>
        <dbReference type="ARBA" id="ARBA00023015"/>
    </source>
</evidence>
<dbReference type="SUPFAM" id="SSF46785">
    <property type="entry name" value="Winged helix' DNA-binding domain"/>
    <property type="match status" value="1"/>
</dbReference>
<dbReference type="Proteomes" id="UP000754750">
    <property type="component" value="Unassembled WGS sequence"/>
</dbReference>
<evidence type="ECO:0000256" key="2">
    <source>
        <dbReference type="ARBA" id="ARBA00023125"/>
    </source>
</evidence>
<dbReference type="GO" id="GO:0003677">
    <property type="term" value="F:DNA binding"/>
    <property type="evidence" value="ECO:0007669"/>
    <property type="project" value="UniProtKB-KW"/>
</dbReference>
<comment type="caution">
    <text evidence="6">The sequence shown here is derived from an EMBL/GenBank/DDBJ whole genome shotgun (WGS) entry which is preliminary data.</text>
</comment>
<dbReference type="InterPro" id="IPR018490">
    <property type="entry name" value="cNMP-bd_dom_sf"/>
</dbReference>
<evidence type="ECO:0000313" key="6">
    <source>
        <dbReference type="EMBL" id="MBE6833127.1"/>
    </source>
</evidence>
<sequence length="228" mass="25541">MTHLTEQLKSFSLFEGMVQENIQSVLHCIGYTVRTYNKGEFISLTSEQVKWVGIPLTGSVQVLKEDLWGDRVILASISQGQVFGETFACSRDTVSTVSFLSAETSQILFLPFHQLLTSCGRSCAFHHRLIENMVTLIAEKNFQLMEKIEIISKKSLRAKILTYLGQEARQNGSLRFEAPFGRVALAEYLGADRSALTRELHSMKADGLIEFHKNTFTLLQPQAGGYDG</sequence>
<evidence type="ECO:0000313" key="7">
    <source>
        <dbReference type="Proteomes" id="UP000754750"/>
    </source>
</evidence>
<organism evidence="6 7">
    <name type="scientific">Faecalispora sporosphaeroides</name>
    <dbReference type="NCBI Taxonomy" id="1549"/>
    <lineage>
        <taxon>Bacteria</taxon>
        <taxon>Bacillati</taxon>
        <taxon>Bacillota</taxon>
        <taxon>Clostridia</taxon>
        <taxon>Eubacteriales</taxon>
        <taxon>Oscillospiraceae</taxon>
        <taxon>Faecalispora</taxon>
    </lineage>
</organism>
<keyword evidence="3" id="KW-0804">Transcription</keyword>
<evidence type="ECO:0000259" key="5">
    <source>
        <dbReference type="PROSITE" id="PS51063"/>
    </source>
</evidence>
<keyword evidence="2" id="KW-0238">DNA-binding</keyword>
<dbReference type="AlphaFoldDB" id="A0A928KXC6"/>